<dbReference type="RefSeq" id="WP_310866968.1">
    <property type="nucleotide sequence ID" value="NZ_JAVLSF010001525.1"/>
</dbReference>
<gene>
    <name evidence="1" type="ORF">RJJ65_41625</name>
</gene>
<comment type="caution">
    <text evidence="1">The sequence shown here is derived from an EMBL/GenBank/DDBJ whole genome shotgun (WGS) entry which is preliminary data.</text>
</comment>
<sequence length="99" mass="11754">FFRIYRYIKSPPSGGLFAICLVTNWRSFLPKWCRQIQSAFLFYANICNNFHLAQCALIAMADTPQYRFLRYAPRDGSNMQITPTRWERLHIDPWLTGLF</sequence>
<organism evidence="1 2">
    <name type="scientific">Rhizobium hidalgonense</name>
    <dbReference type="NCBI Taxonomy" id="1538159"/>
    <lineage>
        <taxon>Bacteria</taxon>
        <taxon>Pseudomonadati</taxon>
        <taxon>Pseudomonadota</taxon>
        <taxon>Alphaproteobacteria</taxon>
        <taxon>Hyphomicrobiales</taxon>
        <taxon>Rhizobiaceae</taxon>
        <taxon>Rhizobium/Agrobacterium group</taxon>
        <taxon>Rhizobium</taxon>
    </lineage>
</organism>
<evidence type="ECO:0000313" key="1">
    <source>
        <dbReference type="EMBL" id="MDR9779053.1"/>
    </source>
</evidence>
<dbReference type="AlphaFoldDB" id="A0AAJ2H7S7"/>
<dbReference type="EMBL" id="JAVLSF010001525">
    <property type="protein sequence ID" value="MDR9779053.1"/>
    <property type="molecule type" value="Genomic_DNA"/>
</dbReference>
<reference evidence="1" key="1">
    <citation type="submission" date="2023-04" db="EMBL/GenBank/DDBJ databases">
        <title>Genomic characterization of faba bean (Vicia faba) microsymbionts in Mexican soils.</title>
        <authorList>
            <person name="Rivera Orduna F.N."/>
            <person name="Guevara-Luna J."/>
            <person name="Yan J."/>
            <person name="Arroyo-Herrera I."/>
            <person name="Li Y."/>
            <person name="Vasquez-Murrieta M.S."/>
            <person name="Wang E.T."/>
        </authorList>
    </citation>
    <scope>NUCLEOTIDE SEQUENCE</scope>
    <source>
        <strain evidence="1">CH26</strain>
    </source>
</reference>
<proteinExistence type="predicted"/>
<evidence type="ECO:0000313" key="2">
    <source>
        <dbReference type="Proteomes" id="UP001268610"/>
    </source>
</evidence>
<feature type="non-terminal residue" evidence="1">
    <location>
        <position position="1"/>
    </location>
</feature>
<name>A0AAJ2H7S7_9HYPH</name>
<dbReference type="Proteomes" id="UP001268610">
    <property type="component" value="Unassembled WGS sequence"/>
</dbReference>
<accession>A0AAJ2H7S7</accession>
<feature type="non-terminal residue" evidence="1">
    <location>
        <position position="99"/>
    </location>
</feature>
<protein>
    <submittedName>
        <fullName evidence="1">Uncharacterized protein</fullName>
    </submittedName>
</protein>